<protein>
    <submittedName>
        <fullName evidence="1">Uncharacterized protein</fullName>
    </submittedName>
</protein>
<accession>A0A0C2NJP3</accession>
<evidence type="ECO:0000313" key="2">
    <source>
        <dbReference type="Proteomes" id="UP000031668"/>
    </source>
</evidence>
<dbReference type="AlphaFoldDB" id="A0A0C2NJP3"/>
<dbReference type="EMBL" id="JWZT01000486">
    <property type="protein sequence ID" value="KII74242.1"/>
    <property type="molecule type" value="Genomic_DNA"/>
</dbReference>
<organism evidence="1 2">
    <name type="scientific">Thelohanellus kitauei</name>
    <name type="common">Myxosporean</name>
    <dbReference type="NCBI Taxonomy" id="669202"/>
    <lineage>
        <taxon>Eukaryota</taxon>
        <taxon>Metazoa</taxon>
        <taxon>Cnidaria</taxon>
        <taxon>Myxozoa</taxon>
        <taxon>Myxosporea</taxon>
        <taxon>Bivalvulida</taxon>
        <taxon>Platysporina</taxon>
        <taxon>Myxobolidae</taxon>
        <taxon>Thelohanellus</taxon>
    </lineage>
</organism>
<sequence length="209" mass="23315">MFLKLNQALKNALEEIVEKDILYIIADGTGLSVPMSRPVAISLAVSYMRHEIRHTARGTLTTSSIHSDSLVASCASTVQALNHALQADETLDLVEMTREYWHITSEHSRSCSNRLGQFIISENRQANTIIKCITGWPQVRTRVSIFSLKRQDGLRSFIEWFAATALQSTANQDSVKACSFNGPYSLIGGPRAQNRQAKTSQLALRHLRE</sequence>
<gene>
    <name evidence="1" type="ORF">RF11_07175</name>
</gene>
<reference evidence="1 2" key="1">
    <citation type="journal article" date="2014" name="Genome Biol. Evol.">
        <title>The genome of the myxosporean Thelohanellus kitauei shows adaptations to nutrient acquisition within its fish host.</title>
        <authorList>
            <person name="Yang Y."/>
            <person name="Xiong J."/>
            <person name="Zhou Z."/>
            <person name="Huo F."/>
            <person name="Miao W."/>
            <person name="Ran C."/>
            <person name="Liu Y."/>
            <person name="Zhang J."/>
            <person name="Feng J."/>
            <person name="Wang M."/>
            <person name="Wang M."/>
            <person name="Wang L."/>
            <person name="Yao B."/>
        </authorList>
    </citation>
    <scope>NUCLEOTIDE SEQUENCE [LARGE SCALE GENOMIC DNA]</scope>
    <source>
        <strain evidence="1">Wuqing</strain>
    </source>
</reference>
<name>A0A0C2NJP3_THEKT</name>
<evidence type="ECO:0000313" key="1">
    <source>
        <dbReference type="EMBL" id="KII74242.1"/>
    </source>
</evidence>
<proteinExistence type="predicted"/>
<comment type="caution">
    <text evidence="1">The sequence shown here is derived from an EMBL/GenBank/DDBJ whole genome shotgun (WGS) entry which is preliminary data.</text>
</comment>
<dbReference type="Proteomes" id="UP000031668">
    <property type="component" value="Unassembled WGS sequence"/>
</dbReference>
<keyword evidence="2" id="KW-1185">Reference proteome</keyword>